<dbReference type="Proteomes" id="UP000242957">
    <property type="component" value="Unassembled WGS sequence"/>
</dbReference>
<sequence length="86" mass="9623">MPFRYDVRRFIHQNPVAPMTSSQQPPRDDSAETAPEQPRLSLAELAKAALAAQKQGASAYQPHKNHDKATYRPPAPRGSRRSMGKR</sequence>
<keyword evidence="3" id="KW-1185">Reference proteome</keyword>
<reference evidence="3" key="1">
    <citation type="submission" date="2016-10" db="EMBL/GenBank/DDBJ databases">
        <authorList>
            <person name="Varghese N."/>
            <person name="Submissions S."/>
        </authorList>
    </citation>
    <scope>NUCLEOTIDE SEQUENCE [LARGE SCALE GENOMIC DNA]</scope>
    <source>
        <strain evidence="3">JCM 21621</strain>
    </source>
</reference>
<protein>
    <submittedName>
        <fullName evidence="2">Uncharacterized protein</fullName>
    </submittedName>
</protein>
<feature type="compositionally biased region" description="Low complexity" evidence="1">
    <location>
        <begin position="40"/>
        <end position="59"/>
    </location>
</feature>
<accession>A0A1G9ZZX5</accession>
<feature type="region of interest" description="Disordered" evidence="1">
    <location>
        <begin position="1"/>
        <end position="86"/>
    </location>
</feature>
<gene>
    <name evidence="2" type="ORF">SAMN05216193_10212</name>
</gene>
<organism evidence="2 3">
    <name type="scientific">Pseudomonas jinjuensis</name>
    <dbReference type="NCBI Taxonomy" id="198616"/>
    <lineage>
        <taxon>Bacteria</taxon>
        <taxon>Pseudomonadati</taxon>
        <taxon>Pseudomonadota</taxon>
        <taxon>Gammaproteobacteria</taxon>
        <taxon>Pseudomonadales</taxon>
        <taxon>Pseudomonadaceae</taxon>
        <taxon>Pseudomonas</taxon>
    </lineage>
</organism>
<proteinExistence type="predicted"/>
<evidence type="ECO:0000313" key="2">
    <source>
        <dbReference type="EMBL" id="SDN26036.1"/>
    </source>
</evidence>
<evidence type="ECO:0000313" key="3">
    <source>
        <dbReference type="Proteomes" id="UP000242957"/>
    </source>
</evidence>
<evidence type="ECO:0000256" key="1">
    <source>
        <dbReference type="SAM" id="MobiDB-lite"/>
    </source>
</evidence>
<dbReference type="AlphaFoldDB" id="A0A1G9ZZX5"/>
<dbReference type="STRING" id="198616.SAMN05216193_10212"/>
<dbReference type="EMBL" id="FNIJ01000002">
    <property type="protein sequence ID" value="SDN26036.1"/>
    <property type="molecule type" value="Genomic_DNA"/>
</dbReference>
<name>A0A1G9ZZX5_9PSED</name>